<evidence type="ECO:0000256" key="4">
    <source>
        <dbReference type="ARBA" id="ARBA00022827"/>
    </source>
</evidence>
<dbReference type="Gene3D" id="3.30.43.10">
    <property type="entry name" value="Uridine Diphospho-n-acetylenolpyruvylglucosamine Reductase, domain 2"/>
    <property type="match status" value="1"/>
</dbReference>
<dbReference type="InterPro" id="IPR016166">
    <property type="entry name" value="FAD-bd_PCMH"/>
</dbReference>
<comment type="similarity">
    <text evidence="2">Belongs to the oxygen-dependent FAD-linked oxidoreductase family.</text>
</comment>
<dbReference type="PANTHER" id="PTHR42973:SF39">
    <property type="entry name" value="FAD-BINDING PCMH-TYPE DOMAIN-CONTAINING PROTEIN"/>
    <property type="match status" value="1"/>
</dbReference>
<dbReference type="Proteomes" id="UP001207918">
    <property type="component" value="Unassembled WGS sequence"/>
</dbReference>
<accession>A0ABT3PSY6</accession>
<dbReference type="InterPro" id="IPR006094">
    <property type="entry name" value="Oxid_FAD_bind_N"/>
</dbReference>
<protein>
    <submittedName>
        <fullName evidence="7">FAD-binding oxidoreductase</fullName>
    </submittedName>
</protein>
<organism evidence="7 8">
    <name type="scientific">Fodinibius salsisoli</name>
    <dbReference type="NCBI Taxonomy" id="2820877"/>
    <lineage>
        <taxon>Bacteria</taxon>
        <taxon>Pseudomonadati</taxon>
        <taxon>Balneolota</taxon>
        <taxon>Balneolia</taxon>
        <taxon>Balneolales</taxon>
        <taxon>Balneolaceae</taxon>
        <taxon>Fodinibius</taxon>
    </lineage>
</organism>
<evidence type="ECO:0000313" key="7">
    <source>
        <dbReference type="EMBL" id="MCW9708957.1"/>
    </source>
</evidence>
<comment type="cofactor">
    <cofactor evidence="1">
        <name>FAD</name>
        <dbReference type="ChEBI" id="CHEBI:57692"/>
    </cofactor>
</comment>
<feature type="domain" description="FAD-binding PCMH-type" evidence="6">
    <location>
        <begin position="34"/>
        <end position="204"/>
    </location>
</feature>
<dbReference type="InterPro" id="IPR050416">
    <property type="entry name" value="FAD-linked_Oxidoreductase"/>
</dbReference>
<dbReference type="SUPFAM" id="SSF56176">
    <property type="entry name" value="FAD-binding/transporter-associated domain-like"/>
    <property type="match status" value="1"/>
</dbReference>
<dbReference type="InterPro" id="IPR012951">
    <property type="entry name" value="BBE"/>
</dbReference>
<keyword evidence="4" id="KW-0274">FAD</keyword>
<dbReference type="Pfam" id="PF08031">
    <property type="entry name" value="BBE"/>
    <property type="match status" value="1"/>
</dbReference>
<dbReference type="Gene3D" id="3.30.465.10">
    <property type="match status" value="1"/>
</dbReference>
<reference evidence="7 8" key="1">
    <citation type="submission" date="2021-03" db="EMBL/GenBank/DDBJ databases">
        <title>Aliifodinibius sp. nov., a new bacterium isolated from saline soil.</title>
        <authorList>
            <person name="Galisteo C."/>
            <person name="De La Haba R."/>
            <person name="Sanchez-Porro C."/>
            <person name="Ventosa A."/>
        </authorList>
    </citation>
    <scope>NUCLEOTIDE SEQUENCE [LARGE SCALE GENOMIC DNA]</scope>
    <source>
        <strain evidence="7 8">1BSP15-2V2</strain>
    </source>
</reference>
<keyword evidence="3" id="KW-0285">Flavoprotein</keyword>
<sequence>MINIEALQSTFRGRLIQPDNYDYDEVRQVWNGYIDKHPALIAQCSGTADVIDAVKFARKNDIEVSVRGGGHNVAGSALCDDGMVIDLSQMRGIHVDPSQKLARVQGGATWGDLDRETQIFGLAAPGGVVFTTGVAGLTLGGGLGWLRKKHGLSCDNLHSIEMVTADGKLLTASQTENQDLFWALRGGGGNFGIVTSFVFHLHNVGPTVMMCAIMYPIEIAENVLSTWRDFMISSPDEISSQALFWAVPDIDAFPEEARGKHVIVISAMYAGDPDEGEKAFQELREIDTPVLDLSGKIPYTTANSMFDPFFPKHERYYYFKSQDLASLNKETRSALIEGAKNRPVPSMLLAIWHYGREMNRIASKDTAFGSRDTTFLLSVDSIWDDPADSEKVISWSRAFLDKMKRFSRDGMYVNFSGFGEEGDDLVQKAYGDNYNRLAKIKGKYDPDNFFHLNQNIKPLSSLLK</sequence>
<dbReference type="PROSITE" id="PS51387">
    <property type="entry name" value="FAD_PCMH"/>
    <property type="match status" value="1"/>
</dbReference>
<proteinExistence type="inferred from homology"/>
<keyword evidence="5" id="KW-0560">Oxidoreductase</keyword>
<dbReference type="Gene3D" id="3.40.462.20">
    <property type="match status" value="1"/>
</dbReference>
<evidence type="ECO:0000256" key="2">
    <source>
        <dbReference type="ARBA" id="ARBA00005466"/>
    </source>
</evidence>
<dbReference type="InterPro" id="IPR036318">
    <property type="entry name" value="FAD-bd_PCMH-like_sf"/>
</dbReference>
<comment type="caution">
    <text evidence="7">The sequence shown here is derived from an EMBL/GenBank/DDBJ whole genome shotgun (WGS) entry which is preliminary data.</text>
</comment>
<dbReference type="InterPro" id="IPR006093">
    <property type="entry name" value="Oxy_OxRdtase_FAD_BS"/>
</dbReference>
<dbReference type="InterPro" id="IPR016167">
    <property type="entry name" value="FAD-bd_PCMH_sub1"/>
</dbReference>
<dbReference type="PROSITE" id="PS00862">
    <property type="entry name" value="OX2_COVAL_FAD"/>
    <property type="match status" value="1"/>
</dbReference>
<keyword evidence="8" id="KW-1185">Reference proteome</keyword>
<evidence type="ECO:0000256" key="1">
    <source>
        <dbReference type="ARBA" id="ARBA00001974"/>
    </source>
</evidence>
<dbReference type="Pfam" id="PF01565">
    <property type="entry name" value="FAD_binding_4"/>
    <property type="match status" value="1"/>
</dbReference>
<evidence type="ECO:0000259" key="6">
    <source>
        <dbReference type="PROSITE" id="PS51387"/>
    </source>
</evidence>
<dbReference type="InterPro" id="IPR016169">
    <property type="entry name" value="FAD-bd_PCMH_sub2"/>
</dbReference>
<evidence type="ECO:0000256" key="5">
    <source>
        <dbReference type="ARBA" id="ARBA00023002"/>
    </source>
</evidence>
<dbReference type="PANTHER" id="PTHR42973">
    <property type="entry name" value="BINDING OXIDOREDUCTASE, PUTATIVE (AFU_ORTHOLOGUE AFUA_1G17690)-RELATED"/>
    <property type="match status" value="1"/>
</dbReference>
<evidence type="ECO:0000313" key="8">
    <source>
        <dbReference type="Proteomes" id="UP001207918"/>
    </source>
</evidence>
<dbReference type="EMBL" id="JAGGJA010000019">
    <property type="protein sequence ID" value="MCW9708957.1"/>
    <property type="molecule type" value="Genomic_DNA"/>
</dbReference>
<evidence type="ECO:0000256" key="3">
    <source>
        <dbReference type="ARBA" id="ARBA00022630"/>
    </source>
</evidence>
<dbReference type="RefSeq" id="WP_265767774.1">
    <property type="nucleotide sequence ID" value="NZ_JAGGJA010000019.1"/>
</dbReference>
<name>A0ABT3PSY6_9BACT</name>
<gene>
    <name evidence="7" type="ORF">J6I44_19010</name>
</gene>